<dbReference type="GO" id="GO:0140359">
    <property type="term" value="F:ABC-type transporter activity"/>
    <property type="evidence" value="ECO:0007669"/>
    <property type="project" value="InterPro"/>
</dbReference>
<keyword evidence="4 9" id="KW-0812">Transmembrane</keyword>
<dbReference type="SUPFAM" id="SSF52540">
    <property type="entry name" value="P-loop containing nucleoside triphosphate hydrolases"/>
    <property type="match status" value="1"/>
</dbReference>
<keyword evidence="12" id="KW-1185">Reference proteome</keyword>
<dbReference type="InterPro" id="IPR027417">
    <property type="entry name" value="P-loop_NTPase"/>
</dbReference>
<keyword evidence="6" id="KW-0067">ATP-binding</keyword>
<evidence type="ECO:0000259" key="10">
    <source>
        <dbReference type="PROSITE" id="PS50893"/>
    </source>
</evidence>
<dbReference type="Pfam" id="PF01061">
    <property type="entry name" value="ABC2_membrane"/>
    <property type="match status" value="1"/>
</dbReference>
<dbReference type="InterPro" id="IPR050352">
    <property type="entry name" value="ABCG_transporters"/>
</dbReference>
<feature type="transmembrane region" description="Helical" evidence="9">
    <location>
        <begin position="372"/>
        <end position="395"/>
    </location>
</feature>
<evidence type="ECO:0000256" key="2">
    <source>
        <dbReference type="ARBA" id="ARBA00005814"/>
    </source>
</evidence>
<dbReference type="InterPro" id="IPR013525">
    <property type="entry name" value="ABC2_TM"/>
</dbReference>
<dbReference type="OrthoDB" id="66620at2759"/>
<organism evidence="11 12">
    <name type="scientific">Coptotermes formosanus</name>
    <name type="common">Formosan subterranean termite</name>
    <dbReference type="NCBI Taxonomy" id="36987"/>
    <lineage>
        <taxon>Eukaryota</taxon>
        <taxon>Metazoa</taxon>
        <taxon>Ecdysozoa</taxon>
        <taxon>Arthropoda</taxon>
        <taxon>Hexapoda</taxon>
        <taxon>Insecta</taxon>
        <taxon>Pterygota</taxon>
        <taxon>Neoptera</taxon>
        <taxon>Polyneoptera</taxon>
        <taxon>Dictyoptera</taxon>
        <taxon>Blattodea</taxon>
        <taxon>Blattoidea</taxon>
        <taxon>Termitoidae</taxon>
        <taxon>Rhinotermitidae</taxon>
        <taxon>Coptotermes</taxon>
    </lineage>
</organism>
<feature type="transmembrane region" description="Helical" evidence="9">
    <location>
        <begin position="252"/>
        <end position="275"/>
    </location>
</feature>
<dbReference type="Pfam" id="PF19055">
    <property type="entry name" value="ABC2_membrane_7"/>
    <property type="match status" value="1"/>
</dbReference>
<dbReference type="SMART" id="SM00382">
    <property type="entry name" value="AAA"/>
    <property type="match status" value="1"/>
</dbReference>
<sequence length="710" mass="78740">NRRLTCQYLYISESKCILKRVSGEFQSGELTAIMGPSGAGKSTLMDILAGYTTKGVTGSVKVNGVERDAHRFRRDSSYIMQDDKLQPLLTVHEAMSIAANLKLGAEFSPKHKMERVNEILRAMGLSEVINTHSKSLSGGQRKRLAIALELVNNPPVMFFDEPTSGLDSCTSRQCLAVLKLLAREGRTIVCTIHQPSASLFEMFDHLYVIAEGRCIYQGSIKGMVPYLSEAGLECPTYHNPADFGMNYQNSALLLPVAVTVVFVVVVVVSSSLLLLNCTPENVHIVQAPECPTRLGFCETKFLSSGTMPAGLMTPVRMPNIPPTPAPMHGKSAQDKETRHANAAGRWNHPTSFLSQFLCLLRRTFLLILRDKFLTVARFTIHMIVGVLIGLIYYQVGNDAAHVFDNFGLLYFCIMFLMFTAFSSMIFTFPAEIPVISREYFNRWYSLKSYYLAITLADVPLLVICSIGYTVVVYLLTAQPLDVIRYILFLIICIMVSMVAQSIGLLIGVSMSIQNGMVWGALALMPFTIFSGFFVHMNDAPTYFQWLFHVSYLKYGLDGVLISIYSYERERLQCSIDYCHFTSPKKFLEALDMGNGSYCITTSGCQDLGIRVTTRSFSPGRPLFQKKFIPERMFSKGILFAFFAAILSQSKITIQISPTTGGKGTSVVKPSFEPQTAICVVLKVRGHSTASDTAAEQNAQAKHTWVTTGVS</sequence>
<feature type="non-terminal residue" evidence="11">
    <location>
        <position position="1"/>
    </location>
</feature>
<keyword evidence="5" id="KW-0547">Nucleotide-binding</keyword>
<feature type="domain" description="ABC transporter" evidence="10">
    <location>
        <begin position="2"/>
        <end position="236"/>
    </location>
</feature>
<dbReference type="PROSITE" id="PS00211">
    <property type="entry name" value="ABC_TRANSPORTER_1"/>
    <property type="match status" value="1"/>
</dbReference>
<keyword evidence="8 9" id="KW-0472">Membrane</keyword>
<evidence type="ECO:0000256" key="4">
    <source>
        <dbReference type="ARBA" id="ARBA00022692"/>
    </source>
</evidence>
<dbReference type="GO" id="GO:0016887">
    <property type="term" value="F:ATP hydrolysis activity"/>
    <property type="evidence" value="ECO:0007669"/>
    <property type="project" value="InterPro"/>
</dbReference>
<feature type="transmembrane region" description="Helical" evidence="9">
    <location>
        <begin position="542"/>
        <end position="564"/>
    </location>
</feature>
<evidence type="ECO:0000256" key="6">
    <source>
        <dbReference type="ARBA" id="ARBA00022840"/>
    </source>
</evidence>
<keyword evidence="3" id="KW-0813">Transport</keyword>
<proteinExistence type="inferred from homology"/>
<comment type="subcellular location">
    <subcellularLocation>
        <location evidence="1">Membrane</location>
        <topology evidence="1">Multi-pass membrane protein</topology>
    </subcellularLocation>
</comment>
<accession>A0A6L2Q8N6</accession>
<dbReference type="Gene3D" id="3.40.50.300">
    <property type="entry name" value="P-loop containing nucleotide triphosphate hydrolases"/>
    <property type="match status" value="1"/>
</dbReference>
<keyword evidence="7 9" id="KW-1133">Transmembrane helix</keyword>
<evidence type="ECO:0000256" key="3">
    <source>
        <dbReference type="ARBA" id="ARBA00022448"/>
    </source>
</evidence>
<dbReference type="GO" id="GO:0005886">
    <property type="term" value="C:plasma membrane"/>
    <property type="evidence" value="ECO:0007669"/>
    <property type="project" value="TreeGrafter"/>
</dbReference>
<dbReference type="PROSITE" id="PS50893">
    <property type="entry name" value="ABC_TRANSPORTER_2"/>
    <property type="match status" value="1"/>
</dbReference>
<evidence type="ECO:0000256" key="1">
    <source>
        <dbReference type="ARBA" id="ARBA00004141"/>
    </source>
</evidence>
<dbReference type="EMBL" id="BLKM01000887">
    <property type="protein sequence ID" value="GFG39235.1"/>
    <property type="molecule type" value="Genomic_DNA"/>
</dbReference>
<dbReference type="InterPro" id="IPR003439">
    <property type="entry name" value="ABC_transporter-like_ATP-bd"/>
</dbReference>
<feature type="transmembrane region" description="Helical" evidence="9">
    <location>
        <begin position="407"/>
        <end position="428"/>
    </location>
</feature>
<feature type="transmembrane region" description="Helical" evidence="9">
    <location>
        <begin position="482"/>
        <end position="508"/>
    </location>
</feature>
<reference evidence="12" key="1">
    <citation type="submission" date="2020-01" db="EMBL/GenBank/DDBJ databases">
        <title>Draft genome sequence of the Termite Coptotermes fromosanus.</title>
        <authorList>
            <person name="Itakura S."/>
            <person name="Yosikawa Y."/>
            <person name="Umezawa K."/>
        </authorList>
    </citation>
    <scope>NUCLEOTIDE SEQUENCE [LARGE SCALE GENOMIC DNA]</scope>
</reference>
<dbReference type="InterPro" id="IPR003593">
    <property type="entry name" value="AAA+_ATPase"/>
</dbReference>
<dbReference type="Pfam" id="PF00005">
    <property type="entry name" value="ABC_tran"/>
    <property type="match status" value="1"/>
</dbReference>
<comment type="similarity">
    <text evidence="2">Belongs to the ABC transporter superfamily. ABCG family. Eye pigment precursor importer (TC 3.A.1.204) subfamily.</text>
</comment>
<dbReference type="GO" id="GO:0005524">
    <property type="term" value="F:ATP binding"/>
    <property type="evidence" value="ECO:0007669"/>
    <property type="project" value="UniProtKB-KW"/>
</dbReference>
<comment type="caution">
    <text evidence="11">The sequence shown here is derived from an EMBL/GenBank/DDBJ whole genome shotgun (WGS) entry which is preliminary data.</text>
</comment>
<evidence type="ECO:0000256" key="9">
    <source>
        <dbReference type="SAM" id="Phobius"/>
    </source>
</evidence>
<feature type="transmembrane region" description="Helical" evidence="9">
    <location>
        <begin position="515"/>
        <end position="536"/>
    </location>
</feature>
<dbReference type="PANTHER" id="PTHR48041">
    <property type="entry name" value="ABC TRANSPORTER G FAMILY MEMBER 28"/>
    <property type="match status" value="1"/>
</dbReference>
<dbReference type="CDD" id="cd03213">
    <property type="entry name" value="ABCG_EPDR"/>
    <property type="match status" value="1"/>
</dbReference>
<evidence type="ECO:0000313" key="12">
    <source>
        <dbReference type="Proteomes" id="UP000502823"/>
    </source>
</evidence>
<evidence type="ECO:0000256" key="7">
    <source>
        <dbReference type="ARBA" id="ARBA00022989"/>
    </source>
</evidence>
<feature type="transmembrane region" description="Helical" evidence="9">
    <location>
        <begin position="449"/>
        <end position="476"/>
    </location>
</feature>
<gene>
    <name evidence="11" type="ORF">Cfor_00711</name>
</gene>
<dbReference type="FunFam" id="3.40.50.300:FF:001077">
    <property type="entry name" value="Uncharacterized protein, isoform A"/>
    <property type="match status" value="1"/>
</dbReference>
<evidence type="ECO:0000256" key="5">
    <source>
        <dbReference type="ARBA" id="ARBA00022741"/>
    </source>
</evidence>
<dbReference type="Proteomes" id="UP000502823">
    <property type="component" value="Unassembled WGS sequence"/>
</dbReference>
<name>A0A6L2Q8N6_COPFO</name>
<evidence type="ECO:0000256" key="8">
    <source>
        <dbReference type="ARBA" id="ARBA00023136"/>
    </source>
</evidence>
<dbReference type="AlphaFoldDB" id="A0A6L2Q8N6"/>
<dbReference type="InterPro" id="IPR017871">
    <property type="entry name" value="ABC_transporter-like_CS"/>
</dbReference>
<dbReference type="InterPro" id="IPR043926">
    <property type="entry name" value="ABCG_dom"/>
</dbReference>
<dbReference type="PANTHER" id="PTHR48041:SF133">
    <property type="entry name" value="GH24286P"/>
    <property type="match status" value="1"/>
</dbReference>
<evidence type="ECO:0000313" key="11">
    <source>
        <dbReference type="EMBL" id="GFG39235.1"/>
    </source>
</evidence>
<protein>
    <recommendedName>
        <fullName evidence="10">ABC transporter domain-containing protein</fullName>
    </recommendedName>
</protein>
<dbReference type="InParanoid" id="A0A6L2Q8N6"/>